<keyword evidence="1" id="KW-0812">Transmembrane</keyword>
<organism evidence="2 3">
    <name type="scientific">Brachybacterium equifaecis</name>
    <dbReference type="NCBI Taxonomy" id="2910770"/>
    <lineage>
        <taxon>Bacteria</taxon>
        <taxon>Bacillati</taxon>
        <taxon>Actinomycetota</taxon>
        <taxon>Actinomycetes</taxon>
        <taxon>Micrococcales</taxon>
        <taxon>Dermabacteraceae</taxon>
        <taxon>Brachybacterium</taxon>
    </lineage>
</organism>
<dbReference type="EMBL" id="JAKNCJ010000002">
    <property type="protein sequence ID" value="MCL6422839.1"/>
    <property type="molecule type" value="Genomic_DNA"/>
</dbReference>
<protein>
    <recommendedName>
        <fullName evidence="4">AI-2E family transporter</fullName>
    </recommendedName>
</protein>
<reference evidence="2" key="1">
    <citation type="submission" date="2022-02" db="EMBL/GenBank/DDBJ databases">
        <authorList>
            <person name="Lee M."/>
            <person name="Kim S.-J."/>
            <person name="Jung M.-Y."/>
        </authorList>
    </citation>
    <scope>NUCLEOTIDE SEQUENCE</scope>
    <source>
        <strain evidence="2">JHP9</strain>
    </source>
</reference>
<sequence length="143" mass="15082">MSSPAPESPRPAASEEPSDSARRYRRALYALLLALITAWLLMLAPLPLSLGAGIAGLVAAVLLVRMVIAAWRDGRRPMAIVSAAIGFPAIASIVLGAVLGALFYGPMSELERCQSRALTHEAQRACQEDVQSSVVSWLEGIGG</sequence>
<dbReference type="RefSeq" id="WP_249736953.1">
    <property type="nucleotide sequence ID" value="NZ_JAKNCJ010000002.1"/>
</dbReference>
<dbReference type="Proteomes" id="UP001203761">
    <property type="component" value="Unassembled WGS sequence"/>
</dbReference>
<proteinExistence type="predicted"/>
<feature type="transmembrane region" description="Helical" evidence="1">
    <location>
        <begin position="27"/>
        <end position="44"/>
    </location>
</feature>
<keyword evidence="1" id="KW-0472">Membrane</keyword>
<feature type="transmembrane region" description="Helical" evidence="1">
    <location>
        <begin position="80"/>
        <end position="104"/>
    </location>
</feature>
<name>A0ABT0R0N7_9MICO</name>
<keyword evidence="1" id="KW-1133">Transmembrane helix</keyword>
<evidence type="ECO:0000313" key="2">
    <source>
        <dbReference type="EMBL" id="MCL6422839.1"/>
    </source>
</evidence>
<evidence type="ECO:0000313" key="3">
    <source>
        <dbReference type="Proteomes" id="UP001203761"/>
    </source>
</evidence>
<accession>A0ABT0R0N7</accession>
<evidence type="ECO:0008006" key="4">
    <source>
        <dbReference type="Google" id="ProtNLM"/>
    </source>
</evidence>
<feature type="transmembrane region" description="Helical" evidence="1">
    <location>
        <begin position="50"/>
        <end position="68"/>
    </location>
</feature>
<evidence type="ECO:0000256" key="1">
    <source>
        <dbReference type="SAM" id="Phobius"/>
    </source>
</evidence>
<keyword evidence="3" id="KW-1185">Reference proteome</keyword>
<gene>
    <name evidence="2" type="ORF">Bequi_05470</name>
</gene>
<comment type="caution">
    <text evidence="2">The sequence shown here is derived from an EMBL/GenBank/DDBJ whole genome shotgun (WGS) entry which is preliminary data.</text>
</comment>